<dbReference type="EMBL" id="VWRT01000007">
    <property type="protein sequence ID" value="KAE8438556.1"/>
    <property type="molecule type" value="Genomic_DNA"/>
</dbReference>
<protein>
    <submittedName>
        <fullName evidence="2">Uncharacterized protein</fullName>
    </submittedName>
</protein>
<dbReference type="Proteomes" id="UP000466130">
    <property type="component" value="Unassembled WGS sequence"/>
</dbReference>
<proteinExistence type="predicted"/>
<dbReference type="RefSeq" id="WP_153843245.1">
    <property type="nucleotide sequence ID" value="NZ_CP048602.1"/>
</dbReference>
<sequence length="82" mass="9056">MPQSSFDTLRALAIGSQALGLALIITLETVLGDGARPWQGAVLAVMVACALLIALVRMYRNKRRQKRLAERLEASEPKNHER</sequence>
<name>A0ABQ6X964_9GAMM</name>
<reference evidence="2 3" key="1">
    <citation type="submission" date="2019-09" db="EMBL/GenBank/DDBJ databases">
        <title>The Halomonas whole genome shotgun (WGS).</title>
        <authorList>
            <person name="Xie Z."/>
        </authorList>
    </citation>
    <scope>NUCLEOTIDE SEQUENCE [LARGE SCALE GENOMIC DNA]</scope>
    <source>
        <strain evidence="2 3">NBT06E8</strain>
    </source>
</reference>
<gene>
    <name evidence="2" type="ORF">F1978_09485</name>
</gene>
<keyword evidence="1" id="KW-1133">Transmembrane helix</keyword>
<evidence type="ECO:0000313" key="2">
    <source>
        <dbReference type="EMBL" id="KAE8438556.1"/>
    </source>
</evidence>
<comment type="caution">
    <text evidence="2">The sequence shown here is derived from an EMBL/GenBank/DDBJ whole genome shotgun (WGS) entry which is preliminary data.</text>
</comment>
<keyword evidence="1" id="KW-0472">Membrane</keyword>
<keyword evidence="3" id="KW-1185">Reference proteome</keyword>
<evidence type="ECO:0000313" key="3">
    <source>
        <dbReference type="Proteomes" id="UP000466130"/>
    </source>
</evidence>
<feature type="transmembrane region" description="Helical" evidence="1">
    <location>
        <begin position="38"/>
        <end position="59"/>
    </location>
</feature>
<organism evidence="2 3">
    <name type="scientific">Vreelandella piezotolerans</name>
    <dbReference type="NCBI Taxonomy" id="2609667"/>
    <lineage>
        <taxon>Bacteria</taxon>
        <taxon>Pseudomonadati</taxon>
        <taxon>Pseudomonadota</taxon>
        <taxon>Gammaproteobacteria</taxon>
        <taxon>Oceanospirillales</taxon>
        <taxon>Halomonadaceae</taxon>
        <taxon>Vreelandella</taxon>
    </lineage>
</organism>
<accession>A0ABQ6X964</accession>
<feature type="transmembrane region" description="Helical" evidence="1">
    <location>
        <begin position="12"/>
        <end position="32"/>
    </location>
</feature>
<evidence type="ECO:0000256" key="1">
    <source>
        <dbReference type="SAM" id="Phobius"/>
    </source>
</evidence>
<keyword evidence="1" id="KW-0812">Transmembrane</keyword>